<sequence>MKPEHPRTEGGIKRKWVKRQGGKHAKPVGAKKQSVKNQIRSIERLLKRENIPPKLREEKERELEKLTDAGKENKRIEREKRLSTKYHKVKFFERVKLTRRIEQLEKNADNLSGGEQDELASLKEDLEYVMNFPRGEKYVSVLVKEGDTEHATKERARLRKLVKANLAAAAALGDENEGGAAIAAGAEDGAGDDDDDFFLDDDDKDGDGGSSPNSSSSSSSSSSSDDSESEEREPVYIPKKEMPVSKDPIYIKNHAQKLVERAQRKEEPKKDKDGNNLPQRKRSEGGRKRRKK</sequence>
<evidence type="ECO:0000256" key="1">
    <source>
        <dbReference type="ARBA" id="ARBA00004604"/>
    </source>
</evidence>
<dbReference type="AlphaFoldDB" id="A0A6U0EWE1"/>
<dbReference type="EMBL" id="HBEW01003406">
    <property type="protein sequence ID" value="CAD8580452.1"/>
    <property type="molecule type" value="Transcribed_RNA"/>
</dbReference>
<feature type="compositionally biased region" description="Basic and acidic residues" evidence="8">
    <location>
        <begin position="257"/>
        <end position="274"/>
    </location>
</feature>
<keyword evidence="7" id="KW-0539">Nucleus</keyword>
<dbReference type="Pfam" id="PF10153">
    <property type="entry name" value="Efg1"/>
    <property type="match status" value="1"/>
</dbReference>
<reference evidence="9" key="1">
    <citation type="submission" date="2021-01" db="EMBL/GenBank/DDBJ databases">
        <authorList>
            <person name="Corre E."/>
            <person name="Pelletier E."/>
            <person name="Niang G."/>
            <person name="Scheremetjew M."/>
            <person name="Finn R."/>
            <person name="Kale V."/>
            <person name="Holt S."/>
            <person name="Cochrane G."/>
            <person name="Meng A."/>
            <person name="Brown T."/>
            <person name="Cohen L."/>
        </authorList>
    </citation>
    <scope>NUCLEOTIDE SEQUENCE</scope>
    <source>
        <strain evidence="9">Clade-D-RCC2572</strain>
    </source>
</reference>
<dbReference type="InterPro" id="IPR050786">
    <property type="entry name" value="EFG1_rRNA-proc"/>
</dbReference>
<name>A0A6U0EWE1_9CHLO</name>
<dbReference type="PANTHER" id="PTHR33911:SF1">
    <property type="entry name" value="RRNA-PROCESSING PROTEIN EFG1"/>
    <property type="match status" value="1"/>
</dbReference>
<dbReference type="GO" id="GO:0000462">
    <property type="term" value="P:maturation of SSU-rRNA from tricistronic rRNA transcript (SSU-rRNA, 5.8S rRNA, LSU-rRNA)"/>
    <property type="evidence" value="ECO:0007669"/>
    <property type="project" value="TreeGrafter"/>
</dbReference>
<feature type="compositionally biased region" description="Basic residues" evidence="8">
    <location>
        <begin position="13"/>
        <end position="26"/>
    </location>
</feature>
<evidence type="ECO:0000256" key="7">
    <source>
        <dbReference type="ARBA" id="ARBA00023242"/>
    </source>
</evidence>
<keyword evidence="5" id="KW-0698">rRNA processing</keyword>
<feature type="compositionally biased region" description="Acidic residues" evidence="8">
    <location>
        <begin position="189"/>
        <end position="205"/>
    </location>
</feature>
<evidence type="ECO:0000256" key="6">
    <source>
        <dbReference type="ARBA" id="ARBA00023054"/>
    </source>
</evidence>
<evidence type="ECO:0000256" key="3">
    <source>
        <dbReference type="ARBA" id="ARBA00018689"/>
    </source>
</evidence>
<dbReference type="PANTHER" id="PTHR33911">
    <property type="entry name" value="RRNA-PROCESSING PROTEIN EFG1"/>
    <property type="match status" value="1"/>
</dbReference>
<dbReference type="GO" id="GO:0030688">
    <property type="term" value="C:preribosome, small subunit precursor"/>
    <property type="evidence" value="ECO:0007669"/>
    <property type="project" value="TreeGrafter"/>
</dbReference>
<feature type="region of interest" description="Disordered" evidence="8">
    <location>
        <begin position="1"/>
        <end position="37"/>
    </location>
</feature>
<feature type="compositionally biased region" description="Low complexity" evidence="8">
    <location>
        <begin position="170"/>
        <end position="187"/>
    </location>
</feature>
<feature type="compositionally biased region" description="Basic and acidic residues" evidence="8">
    <location>
        <begin position="1"/>
        <end position="12"/>
    </location>
</feature>
<evidence type="ECO:0000256" key="2">
    <source>
        <dbReference type="ARBA" id="ARBA00006916"/>
    </source>
</evidence>
<feature type="region of interest" description="Disordered" evidence="8">
    <location>
        <begin position="49"/>
        <end position="79"/>
    </location>
</feature>
<feature type="region of interest" description="Disordered" evidence="8">
    <location>
        <begin position="170"/>
        <end position="292"/>
    </location>
</feature>
<organism evidence="9">
    <name type="scientific">Ostreococcus mediterraneus</name>
    <dbReference type="NCBI Taxonomy" id="1486918"/>
    <lineage>
        <taxon>Eukaryota</taxon>
        <taxon>Viridiplantae</taxon>
        <taxon>Chlorophyta</taxon>
        <taxon>Mamiellophyceae</taxon>
        <taxon>Mamiellales</taxon>
        <taxon>Bathycoccaceae</taxon>
        <taxon>Ostreococcus</taxon>
    </lineage>
</organism>
<evidence type="ECO:0000256" key="4">
    <source>
        <dbReference type="ARBA" id="ARBA00019827"/>
    </source>
</evidence>
<keyword evidence="6" id="KW-0175">Coiled coil</keyword>
<accession>A0A6U0EWE1</accession>
<evidence type="ECO:0000313" key="9">
    <source>
        <dbReference type="EMBL" id="CAD8580452.1"/>
    </source>
</evidence>
<feature type="compositionally biased region" description="Basic and acidic residues" evidence="8">
    <location>
        <begin position="232"/>
        <end position="244"/>
    </location>
</feature>
<comment type="similarity">
    <text evidence="2">Belongs to the EFG1 family.</text>
</comment>
<protein>
    <recommendedName>
        <fullName evidence="3">rRNA-processing protein EFG1</fullName>
    </recommendedName>
    <alternativeName>
        <fullName evidence="4">rRNA-processing protein efg1</fullName>
    </alternativeName>
</protein>
<evidence type="ECO:0000256" key="8">
    <source>
        <dbReference type="SAM" id="MobiDB-lite"/>
    </source>
</evidence>
<evidence type="ECO:0000256" key="5">
    <source>
        <dbReference type="ARBA" id="ARBA00022552"/>
    </source>
</evidence>
<dbReference type="InterPro" id="IPR019310">
    <property type="entry name" value="Efg1"/>
</dbReference>
<dbReference type="GO" id="GO:0005730">
    <property type="term" value="C:nucleolus"/>
    <property type="evidence" value="ECO:0007669"/>
    <property type="project" value="UniProtKB-SubCell"/>
</dbReference>
<feature type="compositionally biased region" description="Low complexity" evidence="8">
    <location>
        <begin position="210"/>
        <end position="224"/>
    </location>
</feature>
<gene>
    <name evidence="9" type="ORF">OMED0929_LOCUS2810</name>
</gene>
<proteinExistence type="inferred from homology"/>
<comment type="subcellular location">
    <subcellularLocation>
        <location evidence="1">Nucleus</location>
        <location evidence="1">Nucleolus</location>
    </subcellularLocation>
</comment>